<accession>A0A2K9EL58</accession>
<name>A0A2K9EL58_9RHOB</name>
<feature type="coiled-coil region" evidence="1">
    <location>
        <begin position="14"/>
        <end position="82"/>
    </location>
</feature>
<proteinExistence type="predicted"/>
<dbReference type="KEGG" id="paro:CUV01_03285"/>
<organism evidence="3 4">
    <name type="scientific">Paracoccus tegillarcae</name>
    <dbReference type="NCBI Taxonomy" id="1529068"/>
    <lineage>
        <taxon>Bacteria</taxon>
        <taxon>Pseudomonadati</taxon>
        <taxon>Pseudomonadota</taxon>
        <taxon>Alphaproteobacteria</taxon>
        <taxon>Rhodobacterales</taxon>
        <taxon>Paracoccaceae</taxon>
        <taxon>Paracoccus</taxon>
    </lineage>
</organism>
<feature type="region of interest" description="Disordered" evidence="2">
    <location>
        <begin position="277"/>
        <end position="298"/>
    </location>
</feature>
<evidence type="ECO:0000256" key="1">
    <source>
        <dbReference type="SAM" id="Coils"/>
    </source>
</evidence>
<dbReference type="Proteomes" id="UP000233742">
    <property type="component" value="Chromosome"/>
</dbReference>
<keyword evidence="1" id="KW-0175">Coiled coil</keyword>
<keyword evidence="4" id="KW-1185">Reference proteome</keyword>
<protein>
    <submittedName>
        <fullName evidence="3">Tol-pal system protein</fullName>
    </submittedName>
</protein>
<dbReference type="AlphaFoldDB" id="A0A2K9EL58"/>
<dbReference type="SUPFAM" id="SSF48452">
    <property type="entry name" value="TPR-like"/>
    <property type="match status" value="1"/>
</dbReference>
<evidence type="ECO:0000313" key="4">
    <source>
        <dbReference type="Proteomes" id="UP000233742"/>
    </source>
</evidence>
<dbReference type="EMBL" id="CP025408">
    <property type="protein sequence ID" value="AUH35179.1"/>
    <property type="molecule type" value="Genomic_DNA"/>
</dbReference>
<evidence type="ECO:0000256" key="2">
    <source>
        <dbReference type="SAM" id="MobiDB-lite"/>
    </source>
</evidence>
<dbReference type="OrthoDB" id="9763909at2"/>
<reference evidence="3 4" key="1">
    <citation type="submission" date="2017-12" db="EMBL/GenBank/DDBJ databases">
        <authorList>
            <person name="Hurst M.R.H."/>
        </authorList>
    </citation>
    <scope>NUCLEOTIDE SEQUENCE [LARGE SCALE GENOMIC DNA]</scope>
    <source>
        <strain evidence="3 4">BM15</strain>
    </source>
</reference>
<evidence type="ECO:0000313" key="3">
    <source>
        <dbReference type="EMBL" id="AUH35179.1"/>
    </source>
</evidence>
<dbReference type="InterPro" id="IPR011990">
    <property type="entry name" value="TPR-like_helical_dom_sf"/>
</dbReference>
<gene>
    <name evidence="3" type="ORF">CUV01_03285</name>
</gene>
<sequence>MAGTATAQDAAPDSAQNTTTLADLRQQLQQLKADVQSLRTELVASGAAGFQAAGGDTAIDRMNAMEQKLTQLTGTTEQLQNRIQQIVKDGTNRIGDIEFRLCEMDDGCDLGALMTVPQLGSVTGGGGSGGGLVITPSGGNAEPPETAAKQPTAAEQQAFDRAQAALGEGNFQQAAQLFAEVAETHAGGALTSEALFLRGSALESAGEPPLAAAAWLESFAADPNGDRAGESLLGVARLIGDQGDPVAACLYLAEIPVRFAGSDTADEAQRRMQDLDCGAGELPQGTDPEAAADLMIDE</sequence>
<dbReference type="Gene3D" id="1.25.40.10">
    <property type="entry name" value="Tetratricopeptide repeat domain"/>
    <property type="match status" value="1"/>
</dbReference>